<sequence length="150" mass="16297">MSLGQNSKELLGTVAAMLSNRVELISLELAEERERLVSVVMYAIATAILAAFFLLGLSFLILMLVWDSPYRFAVIGGMTVFYAIVAMFCVARVKSLFAEAIPFASSIQVFKDDAAKIKGELLTAPPFTEDSPAARSTSASSSNDNRSKEF</sequence>
<evidence type="ECO:0000313" key="3">
    <source>
        <dbReference type="EMBL" id="QPT40740.1"/>
    </source>
</evidence>
<reference evidence="3 6" key="2">
    <citation type="submission" date="2020-12" db="EMBL/GenBank/DDBJ databases">
        <title>FDA dAtabase for Regulatory Grade micrObial Sequences (FDA-ARGOS): Supporting development and validation of Infectious Disease Dx tests.</title>
        <authorList>
            <person name="Sproer C."/>
            <person name="Gronow S."/>
            <person name="Severitt S."/>
            <person name="Schroder I."/>
            <person name="Tallon L."/>
            <person name="Sadzewicz L."/>
            <person name="Zhao X."/>
            <person name="Boylan J."/>
            <person name="Ott S."/>
            <person name="Bowen H."/>
            <person name="Vavikolanu K."/>
            <person name="Mehta A."/>
            <person name="Aluvathingal J."/>
            <person name="Nadendla S."/>
            <person name="Lowell S."/>
            <person name="Myers T."/>
            <person name="Yan Y."/>
            <person name="Sichtig H."/>
        </authorList>
    </citation>
    <scope>NUCLEOTIDE SEQUENCE [LARGE SCALE GENOMIC DNA]</scope>
    <source>
        <strain evidence="3 6">FDAARGOS_872</strain>
    </source>
</reference>
<keyword evidence="6" id="KW-1185">Reference proteome</keyword>
<dbReference type="Pfam" id="PF07332">
    <property type="entry name" value="Phage_holin_3_6"/>
    <property type="match status" value="1"/>
</dbReference>
<gene>
    <name evidence="3" type="ORF">I6G29_03955</name>
    <name evidence="4" type="ORF">NCTC11997_00842</name>
</gene>
<feature type="region of interest" description="Disordered" evidence="1">
    <location>
        <begin position="124"/>
        <end position="150"/>
    </location>
</feature>
<dbReference type="InterPro" id="IPR009937">
    <property type="entry name" value="Phage_holin_3_6"/>
</dbReference>
<dbReference type="RefSeq" id="WP_018573314.1">
    <property type="nucleotide sequence ID" value="NZ_CP065725.1"/>
</dbReference>
<keyword evidence="2" id="KW-1133">Transmembrane helix</keyword>
<feature type="compositionally biased region" description="Low complexity" evidence="1">
    <location>
        <begin position="130"/>
        <end position="144"/>
    </location>
</feature>
<dbReference type="OrthoDB" id="8689733at2"/>
<reference evidence="4 5" key="1">
    <citation type="submission" date="2018-06" db="EMBL/GenBank/DDBJ databases">
        <authorList>
            <consortium name="Pathogen Informatics"/>
            <person name="Doyle S."/>
        </authorList>
    </citation>
    <scope>NUCLEOTIDE SEQUENCE [LARGE SCALE GENOMIC DNA]</scope>
    <source>
        <strain evidence="4 5">NCTC11997</strain>
    </source>
</reference>
<dbReference type="Proteomes" id="UP000254603">
    <property type="component" value="Unassembled WGS sequence"/>
</dbReference>
<dbReference type="EMBL" id="CP065725">
    <property type="protein sequence ID" value="QPT40740.1"/>
    <property type="molecule type" value="Genomic_DNA"/>
</dbReference>
<keyword evidence="2" id="KW-0812">Transmembrane</keyword>
<accession>A0A378XCR7</accession>
<proteinExistence type="predicted"/>
<dbReference type="STRING" id="1122619.GCA_000373745_00128"/>
<dbReference type="Proteomes" id="UP000594903">
    <property type="component" value="Chromosome"/>
</dbReference>
<evidence type="ECO:0000256" key="2">
    <source>
        <dbReference type="SAM" id="Phobius"/>
    </source>
</evidence>
<evidence type="ECO:0000313" key="6">
    <source>
        <dbReference type="Proteomes" id="UP000594903"/>
    </source>
</evidence>
<feature type="transmembrane region" description="Helical" evidence="2">
    <location>
        <begin position="39"/>
        <end position="66"/>
    </location>
</feature>
<organism evidence="4 5">
    <name type="scientific">Oligella ureolytica</name>
    <dbReference type="NCBI Taxonomy" id="90244"/>
    <lineage>
        <taxon>Bacteria</taxon>
        <taxon>Pseudomonadati</taxon>
        <taxon>Pseudomonadota</taxon>
        <taxon>Betaproteobacteria</taxon>
        <taxon>Burkholderiales</taxon>
        <taxon>Alcaligenaceae</taxon>
        <taxon>Oligella</taxon>
    </lineage>
</organism>
<evidence type="ECO:0000313" key="4">
    <source>
        <dbReference type="EMBL" id="SUA52598.1"/>
    </source>
</evidence>
<name>A0A378XCR7_9BURK</name>
<dbReference type="EMBL" id="UGSB01000001">
    <property type="protein sequence ID" value="SUA52598.1"/>
    <property type="molecule type" value="Genomic_DNA"/>
</dbReference>
<protein>
    <submittedName>
        <fullName evidence="3">Phage holin family protein</fullName>
    </submittedName>
    <submittedName>
        <fullName evidence="4">Predicted membrane protein</fullName>
    </submittedName>
</protein>
<dbReference type="AlphaFoldDB" id="A0A378XCR7"/>
<evidence type="ECO:0000256" key="1">
    <source>
        <dbReference type="SAM" id="MobiDB-lite"/>
    </source>
</evidence>
<feature type="transmembrane region" description="Helical" evidence="2">
    <location>
        <begin position="72"/>
        <end position="91"/>
    </location>
</feature>
<keyword evidence="2" id="KW-0472">Membrane</keyword>
<evidence type="ECO:0000313" key="5">
    <source>
        <dbReference type="Proteomes" id="UP000254603"/>
    </source>
</evidence>